<proteinExistence type="predicted"/>
<name>A0ABT0Y2J0_9ACTN</name>
<evidence type="ECO:0000313" key="1">
    <source>
        <dbReference type="EMBL" id="MCM4080070.1"/>
    </source>
</evidence>
<dbReference type="EMBL" id="JAMQOL010000029">
    <property type="protein sequence ID" value="MCM4080070.1"/>
    <property type="molecule type" value="Genomic_DNA"/>
</dbReference>
<organism evidence="1 2">
    <name type="scientific">Paractinoplanes hotanensis</name>
    <dbReference type="NCBI Taxonomy" id="2906497"/>
    <lineage>
        <taxon>Bacteria</taxon>
        <taxon>Bacillati</taxon>
        <taxon>Actinomycetota</taxon>
        <taxon>Actinomycetes</taxon>
        <taxon>Micromonosporales</taxon>
        <taxon>Micromonosporaceae</taxon>
        <taxon>Paractinoplanes</taxon>
    </lineage>
</organism>
<evidence type="ECO:0000313" key="2">
    <source>
        <dbReference type="Proteomes" id="UP001523216"/>
    </source>
</evidence>
<protein>
    <submittedName>
        <fullName evidence="1">Uncharacterized protein</fullName>
    </submittedName>
</protein>
<reference evidence="1 2" key="1">
    <citation type="submission" date="2022-06" db="EMBL/GenBank/DDBJ databases">
        <title>Actinoplanes abujensis sp. nov., isolated from Nigerian arid soil.</title>
        <authorList>
            <person name="Ding P."/>
        </authorList>
    </citation>
    <scope>NUCLEOTIDE SEQUENCE [LARGE SCALE GENOMIC DNA]</scope>
    <source>
        <strain evidence="2">TRM88002</strain>
    </source>
</reference>
<comment type="caution">
    <text evidence="1">The sequence shown here is derived from an EMBL/GenBank/DDBJ whole genome shotgun (WGS) entry which is preliminary data.</text>
</comment>
<sequence length="67" mass="7293">MQPLHDQGAIRGCDNDGLWIAALTERAGTLLTIAGLISPQPVGRRQLLLCLSRIHRRPPTYPGGGHR</sequence>
<dbReference type="Proteomes" id="UP001523216">
    <property type="component" value="Unassembled WGS sequence"/>
</dbReference>
<gene>
    <name evidence="1" type="ORF">LXN57_21045</name>
</gene>
<accession>A0ABT0Y2J0</accession>
<keyword evidence="2" id="KW-1185">Reference proteome</keyword>
<dbReference type="RefSeq" id="WP_251799878.1">
    <property type="nucleotide sequence ID" value="NZ_JAMQOL010000029.1"/>
</dbReference>